<protein>
    <submittedName>
        <fullName evidence="2">Uncharacterized protein</fullName>
    </submittedName>
</protein>
<organism evidence="2 3">
    <name type="scientific">Sediminivirga luteola</name>
    <dbReference type="NCBI Taxonomy" id="1774748"/>
    <lineage>
        <taxon>Bacteria</taxon>
        <taxon>Bacillati</taxon>
        <taxon>Actinomycetota</taxon>
        <taxon>Actinomycetes</taxon>
        <taxon>Micrococcales</taxon>
        <taxon>Brevibacteriaceae</taxon>
        <taxon>Sediminivirga</taxon>
    </lineage>
</organism>
<feature type="region of interest" description="Disordered" evidence="1">
    <location>
        <begin position="76"/>
        <end position="103"/>
    </location>
</feature>
<evidence type="ECO:0000256" key="1">
    <source>
        <dbReference type="SAM" id="MobiDB-lite"/>
    </source>
</evidence>
<gene>
    <name evidence="2" type="ORF">GCM10011333_07220</name>
</gene>
<keyword evidence="3" id="KW-1185">Reference proteome</keyword>
<dbReference type="Proteomes" id="UP000616114">
    <property type="component" value="Unassembled WGS sequence"/>
</dbReference>
<comment type="caution">
    <text evidence="2">The sequence shown here is derived from an EMBL/GenBank/DDBJ whole genome shotgun (WGS) entry which is preliminary data.</text>
</comment>
<sequence>MQFVPQRGQLRGEGLGVLRETHVLSCFRYRGPDGVRRDRTPRRPGFMVHSRVAVVPGGIGLYRTGRTPFLPARTLARPRSSGASRGTPAAGAALPVGAPPRVT</sequence>
<accession>A0A8J2TW96</accession>
<reference evidence="2" key="1">
    <citation type="journal article" date="2014" name="Int. J. Syst. Evol. Microbiol.">
        <title>Complete genome sequence of Corynebacterium casei LMG S-19264T (=DSM 44701T), isolated from a smear-ripened cheese.</title>
        <authorList>
            <consortium name="US DOE Joint Genome Institute (JGI-PGF)"/>
            <person name="Walter F."/>
            <person name="Albersmeier A."/>
            <person name="Kalinowski J."/>
            <person name="Ruckert C."/>
        </authorList>
    </citation>
    <scope>NUCLEOTIDE SEQUENCE</scope>
    <source>
        <strain evidence="2">CGMCC 1.12785</strain>
    </source>
</reference>
<evidence type="ECO:0000313" key="3">
    <source>
        <dbReference type="Proteomes" id="UP000616114"/>
    </source>
</evidence>
<dbReference type="AlphaFoldDB" id="A0A8J2TW96"/>
<feature type="compositionally biased region" description="Low complexity" evidence="1">
    <location>
        <begin position="86"/>
        <end position="103"/>
    </location>
</feature>
<dbReference type="EMBL" id="BMFY01000003">
    <property type="protein sequence ID" value="GGA07127.1"/>
    <property type="molecule type" value="Genomic_DNA"/>
</dbReference>
<evidence type="ECO:0000313" key="2">
    <source>
        <dbReference type="EMBL" id="GGA07127.1"/>
    </source>
</evidence>
<name>A0A8J2TW96_9MICO</name>
<proteinExistence type="predicted"/>
<reference evidence="2" key="2">
    <citation type="submission" date="2020-09" db="EMBL/GenBank/DDBJ databases">
        <authorList>
            <person name="Sun Q."/>
            <person name="Zhou Y."/>
        </authorList>
    </citation>
    <scope>NUCLEOTIDE SEQUENCE</scope>
    <source>
        <strain evidence="2">CGMCC 1.12785</strain>
    </source>
</reference>